<evidence type="ECO:0000256" key="1">
    <source>
        <dbReference type="ARBA" id="ARBA00022593"/>
    </source>
</evidence>
<evidence type="ECO:0000256" key="4">
    <source>
        <dbReference type="ARBA" id="ARBA00046271"/>
    </source>
</evidence>
<keyword evidence="6" id="KW-1185">Reference proteome</keyword>
<dbReference type="PANTHER" id="PTHR12652">
    <property type="entry name" value="PEROXISOMAL BIOGENESIS FACTOR 11"/>
    <property type="match status" value="1"/>
</dbReference>
<gene>
    <name evidence="5" type="primary">PEX11</name>
    <name evidence="5" type="ORF">C6P40_002022</name>
</gene>
<dbReference type="GO" id="GO:0005778">
    <property type="term" value="C:peroxisomal membrane"/>
    <property type="evidence" value="ECO:0007669"/>
    <property type="project" value="UniProtKB-SubCell"/>
</dbReference>
<keyword evidence="3" id="KW-0576">Peroxisome</keyword>
<accession>A0A9P6WP87</accession>
<organism evidence="5 6">
    <name type="scientific">Pichia californica</name>
    <dbReference type="NCBI Taxonomy" id="460514"/>
    <lineage>
        <taxon>Eukaryota</taxon>
        <taxon>Fungi</taxon>
        <taxon>Dikarya</taxon>
        <taxon>Ascomycota</taxon>
        <taxon>Saccharomycotina</taxon>
        <taxon>Pichiomycetes</taxon>
        <taxon>Pichiales</taxon>
        <taxon>Pichiaceae</taxon>
        <taxon>Pichia</taxon>
    </lineage>
</organism>
<name>A0A9P6WP87_9ASCO</name>
<evidence type="ECO:0000313" key="5">
    <source>
        <dbReference type="EMBL" id="KAG0690659.1"/>
    </source>
</evidence>
<dbReference type="EMBL" id="PUHW01000023">
    <property type="protein sequence ID" value="KAG0690659.1"/>
    <property type="molecule type" value="Genomic_DNA"/>
</dbReference>
<protein>
    <submittedName>
        <fullName evidence="5">Peroxisomal membrane protein PMP27</fullName>
    </submittedName>
</protein>
<sequence>MSVDLLVQHPIYKHLLKFSSSTDAREKILRLLQYFVRFLRFWKFRSTLSPELVALLPSLQNFFTMARKPLRVLKPLNNLKALSICISDELSDPVLRYSEAIKQFGLLLFFGLDLIQLPKMLGLLGGKGVNENLAKYKVIKNANKYAAAMWCLSIFAGITKNLRQFQMVIVRYLNEKNMNKSESEINQEGKPHSLAVNKIQRDFVKNILDMVIASNMYGNFGINDGIIGGFGVITSILGLQDLWNTSV</sequence>
<proteinExistence type="predicted"/>
<keyword evidence="1" id="KW-0962">Peroxisome biogenesis</keyword>
<comment type="subcellular location">
    <subcellularLocation>
        <location evidence="4">Peroxisome membrane</location>
    </subcellularLocation>
</comment>
<dbReference type="InterPro" id="IPR008733">
    <property type="entry name" value="PEX11"/>
</dbReference>
<dbReference type="AlphaFoldDB" id="A0A9P6WP87"/>
<dbReference type="GO" id="GO:0016559">
    <property type="term" value="P:peroxisome fission"/>
    <property type="evidence" value="ECO:0007669"/>
    <property type="project" value="InterPro"/>
</dbReference>
<evidence type="ECO:0000313" key="6">
    <source>
        <dbReference type="Proteomes" id="UP000697127"/>
    </source>
</evidence>
<keyword evidence="2" id="KW-0472">Membrane</keyword>
<dbReference type="OrthoDB" id="411017at2759"/>
<evidence type="ECO:0000256" key="3">
    <source>
        <dbReference type="ARBA" id="ARBA00023140"/>
    </source>
</evidence>
<dbReference type="PANTHER" id="PTHR12652:SF50">
    <property type="entry name" value="PEROXIN 11"/>
    <property type="match status" value="1"/>
</dbReference>
<comment type="caution">
    <text evidence="5">The sequence shown here is derived from an EMBL/GenBank/DDBJ whole genome shotgun (WGS) entry which is preliminary data.</text>
</comment>
<evidence type="ECO:0000256" key="2">
    <source>
        <dbReference type="ARBA" id="ARBA00023136"/>
    </source>
</evidence>
<reference evidence="5" key="1">
    <citation type="submission" date="2020-11" db="EMBL/GenBank/DDBJ databases">
        <title>Kefir isolates.</title>
        <authorList>
            <person name="Marcisauskas S."/>
            <person name="Kim Y."/>
            <person name="Blasche S."/>
        </authorList>
    </citation>
    <scope>NUCLEOTIDE SEQUENCE</scope>
    <source>
        <strain evidence="5">Olga-1</strain>
    </source>
</reference>
<dbReference type="Pfam" id="PF05648">
    <property type="entry name" value="PEX11"/>
    <property type="match status" value="1"/>
</dbReference>
<dbReference type="Proteomes" id="UP000697127">
    <property type="component" value="Unassembled WGS sequence"/>
</dbReference>